<evidence type="ECO:0000313" key="2">
    <source>
        <dbReference type="Proteomes" id="UP001529491"/>
    </source>
</evidence>
<name>A0ABZ0JYX9_9GAMM</name>
<proteinExistence type="predicted"/>
<keyword evidence="2" id="KW-1185">Reference proteome</keyword>
<gene>
    <name evidence="1" type="ORF">RGE70_00645</name>
</gene>
<organism evidence="1 2">
    <name type="scientific">Shewanella youngdeokensis</name>
    <dbReference type="NCBI Taxonomy" id="2999068"/>
    <lineage>
        <taxon>Bacteria</taxon>
        <taxon>Pseudomonadati</taxon>
        <taxon>Pseudomonadota</taxon>
        <taxon>Gammaproteobacteria</taxon>
        <taxon>Alteromonadales</taxon>
        <taxon>Shewanellaceae</taxon>
        <taxon>Shewanella</taxon>
    </lineage>
</organism>
<sequence>MAGKCLSVLNEGKLLPKIVAPIPLNPEAIKLERNTLESFDKFDQKLKEFFGQSNDEKQSHDILTYSKTVMVNFSSFIWELSEESPYKGIKHTITDNDVIGKIKIVNR</sequence>
<dbReference type="RefSeq" id="WP_310469630.1">
    <property type="nucleotide sequence ID" value="NZ_CP136522.1"/>
</dbReference>
<accession>A0ABZ0JYX9</accession>
<protein>
    <submittedName>
        <fullName evidence="1">Uncharacterized protein</fullName>
    </submittedName>
</protein>
<dbReference type="EMBL" id="CP136522">
    <property type="protein sequence ID" value="WOT05368.1"/>
    <property type="molecule type" value="Genomic_DNA"/>
</dbReference>
<reference evidence="1 2" key="1">
    <citation type="submission" date="2023-10" db="EMBL/GenBank/DDBJ databases">
        <title>Complete genome sequence of Shewanella sp. DAU334.</title>
        <authorList>
            <person name="Lee Y.-S."/>
            <person name="Jeong H.-R."/>
            <person name="Hwang E.-J."/>
            <person name="Choi Y.-L."/>
            <person name="Kim G.-D."/>
        </authorList>
    </citation>
    <scope>NUCLEOTIDE SEQUENCE [LARGE SCALE GENOMIC DNA]</scope>
    <source>
        <strain evidence="1 2">DAU334</strain>
    </source>
</reference>
<evidence type="ECO:0000313" key="1">
    <source>
        <dbReference type="EMBL" id="WOT05368.1"/>
    </source>
</evidence>
<dbReference type="Proteomes" id="UP001529491">
    <property type="component" value="Chromosome"/>
</dbReference>